<reference evidence="4" key="1">
    <citation type="journal article" date="2021" name="Proc. Natl. Acad. Sci. U.S.A.">
        <title>A Catalog of Tens of Thousands of Viruses from Human Metagenomes Reveals Hidden Associations with Chronic Diseases.</title>
        <authorList>
            <person name="Tisza M.J."/>
            <person name="Buck C.B."/>
        </authorList>
    </citation>
    <scope>NUCLEOTIDE SEQUENCE</scope>
    <source>
        <strain evidence="4">Ctprd3</strain>
    </source>
</reference>
<name>A0A8S5TA18_9CAUD</name>
<sequence>MFTLLYINCYLCNKKYKEMTAETIQLIQTGINLLCASGVISTLLYYNSRKRKEAALASQEENKTISSYADEWKALYERSNESVVNLNSKVDELYEEINQYRITIRNLRDEKNDLKLALHEAQWNRCIKDGCQLRTPPRKRESLESLVEKEEDAIYRDRED</sequence>
<dbReference type="EMBL" id="BK032783">
    <property type="protein sequence ID" value="DAF60164.1"/>
    <property type="molecule type" value="Genomic_DNA"/>
</dbReference>
<evidence type="ECO:0000256" key="1">
    <source>
        <dbReference type="SAM" id="Coils"/>
    </source>
</evidence>
<feature type="compositionally biased region" description="Basic and acidic residues" evidence="2">
    <location>
        <begin position="138"/>
        <end position="160"/>
    </location>
</feature>
<proteinExistence type="predicted"/>
<accession>A0A8S5TA18</accession>
<feature type="region of interest" description="Disordered" evidence="2">
    <location>
        <begin position="137"/>
        <end position="160"/>
    </location>
</feature>
<evidence type="ECO:0000256" key="3">
    <source>
        <dbReference type="SAM" id="Phobius"/>
    </source>
</evidence>
<keyword evidence="3" id="KW-0812">Transmembrane</keyword>
<feature type="transmembrane region" description="Helical" evidence="3">
    <location>
        <begin position="26"/>
        <end position="46"/>
    </location>
</feature>
<evidence type="ECO:0000313" key="4">
    <source>
        <dbReference type="EMBL" id="DAF60164.1"/>
    </source>
</evidence>
<evidence type="ECO:0000256" key="2">
    <source>
        <dbReference type="SAM" id="MobiDB-lite"/>
    </source>
</evidence>
<feature type="coiled-coil region" evidence="1">
    <location>
        <begin position="76"/>
        <end position="124"/>
    </location>
</feature>
<keyword evidence="3" id="KW-0472">Membrane</keyword>
<keyword evidence="1" id="KW-0175">Coiled coil</keyword>
<protein>
    <submittedName>
        <fullName evidence="4">Uncharacterized protein</fullName>
    </submittedName>
</protein>
<keyword evidence="3" id="KW-1133">Transmembrane helix</keyword>
<organism evidence="4">
    <name type="scientific">Siphoviridae sp. ctprd3</name>
    <dbReference type="NCBI Taxonomy" id="2827943"/>
    <lineage>
        <taxon>Viruses</taxon>
        <taxon>Duplodnaviria</taxon>
        <taxon>Heunggongvirae</taxon>
        <taxon>Uroviricota</taxon>
        <taxon>Caudoviricetes</taxon>
    </lineage>
</organism>